<dbReference type="STRING" id="502025.Hoch_1265"/>
<dbReference type="HOGENOM" id="CLU_069867_4_0_7"/>
<dbReference type="Pfam" id="PF10604">
    <property type="entry name" value="Polyketide_cyc2"/>
    <property type="match status" value="1"/>
</dbReference>
<protein>
    <submittedName>
        <fullName evidence="1">Polyketide cyclase/dehydrase</fullName>
    </submittedName>
</protein>
<dbReference type="RefSeq" id="WP_012826434.1">
    <property type="nucleotide sequence ID" value="NC_013440.1"/>
</dbReference>
<dbReference type="InterPro" id="IPR019587">
    <property type="entry name" value="Polyketide_cyclase/dehydratase"/>
</dbReference>
<dbReference type="SUPFAM" id="SSF55961">
    <property type="entry name" value="Bet v1-like"/>
    <property type="match status" value="1"/>
</dbReference>
<proteinExistence type="predicted"/>
<name>D0LTD0_HALO1</name>
<evidence type="ECO:0000313" key="2">
    <source>
        <dbReference type="Proteomes" id="UP000001880"/>
    </source>
</evidence>
<dbReference type="KEGG" id="hoh:Hoch_1265"/>
<reference evidence="1 2" key="1">
    <citation type="journal article" date="2010" name="Stand. Genomic Sci.">
        <title>Complete genome sequence of Haliangium ochraceum type strain (SMP-2).</title>
        <authorList>
            <consortium name="US DOE Joint Genome Institute (JGI-PGF)"/>
            <person name="Ivanova N."/>
            <person name="Daum C."/>
            <person name="Lang E."/>
            <person name="Abt B."/>
            <person name="Kopitz M."/>
            <person name="Saunders E."/>
            <person name="Lapidus A."/>
            <person name="Lucas S."/>
            <person name="Glavina Del Rio T."/>
            <person name="Nolan M."/>
            <person name="Tice H."/>
            <person name="Copeland A."/>
            <person name="Cheng J.F."/>
            <person name="Chen F."/>
            <person name="Bruce D."/>
            <person name="Goodwin L."/>
            <person name="Pitluck S."/>
            <person name="Mavromatis K."/>
            <person name="Pati A."/>
            <person name="Mikhailova N."/>
            <person name="Chen A."/>
            <person name="Palaniappan K."/>
            <person name="Land M."/>
            <person name="Hauser L."/>
            <person name="Chang Y.J."/>
            <person name="Jeffries C.D."/>
            <person name="Detter J.C."/>
            <person name="Brettin T."/>
            <person name="Rohde M."/>
            <person name="Goker M."/>
            <person name="Bristow J."/>
            <person name="Markowitz V."/>
            <person name="Eisen J.A."/>
            <person name="Hugenholtz P."/>
            <person name="Kyrpides N.C."/>
            <person name="Klenk H.P."/>
        </authorList>
    </citation>
    <scope>NUCLEOTIDE SEQUENCE [LARGE SCALE GENOMIC DNA]</scope>
    <source>
        <strain evidence="2">DSM 14365 / CIP 107738 / JCM 11303 / AJ 13395 / SMP-2</strain>
    </source>
</reference>
<dbReference type="Gene3D" id="3.30.530.20">
    <property type="match status" value="1"/>
</dbReference>
<dbReference type="CDD" id="cd07822">
    <property type="entry name" value="SRPBCC_4"/>
    <property type="match status" value="1"/>
</dbReference>
<organism evidence="1 2">
    <name type="scientific">Haliangium ochraceum (strain DSM 14365 / JCM 11303 / SMP-2)</name>
    <dbReference type="NCBI Taxonomy" id="502025"/>
    <lineage>
        <taxon>Bacteria</taxon>
        <taxon>Pseudomonadati</taxon>
        <taxon>Myxococcota</taxon>
        <taxon>Polyangia</taxon>
        <taxon>Haliangiales</taxon>
        <taxon>Kofleriaceae</taxon>
        <taxon>Haliangium</taxon>
    </lineage>
</organism>
<gene>
    <name evidence="1" type="ordered locus">Hoch_1265</name>
</gene>
<dbReference type="AlphaFoldDB" id="D0LTD0"/>
<dbReference type="eggNOG" id="COG3832">
    <property type="taxonomic scope" value="Bacteria"/>
</dbReference>
<keyword evidence="2" id="KW-1185">Reference proteome</keyword>
<dbReference type="Proteomes" id="UP000001880">
    <property type="component" value="Chromosome"/>
</dbReference>
<sequence>MSAATKNESTFRLSYSVAVSIAAKPEEVWARLTDAAAFPSWNTTVTSIEGEIAEGQRLAIRVPVAPGRVFKPRVTEFEPAQRMVWSDGMAPMFKGERRFVVSPTGDGGTEFTMSETFAGLMLPMIKKSLPDFGPVFEQYAQDLKRACEA</sequence>
<dbReference type="OrthoDB" id="9800600at2"/>
<dbReference type="EMBL" id="CP001804">
    <property type="protein sequence ID" value="ACY13825.1"/>
    <property type="molecule type" value="Genomic_DNA"/>
</dbReference>
<accession>D0LTD0</accession>
<dbReference type="InterPro" id="IPR023393">
    <property type="entry name" value="START-like_dom_sf"/>
</dbReference>
<evidence type="ECO:0000313" key="1">
    <source>
        <dbReference type="EMBL" id="ACY13825.1"/>
    </source>
</evidence>